<dbReference type="GO" id="GO:0007165">
    <property type="term" value="P:signal transduction"/>
    <property type="evidence" value="ECO:0007669"/>
    <property type="project" value="InterPro"/>
</dbReference>
<dbReference type="EMBL" id="KN726362">
    <property type="protein sequence ID" value="KIH68502.1"/>
    <property type="molecule type" value="Genomic_DNA"/>
</dbReference>
<keyword evidence="4" id="KW-1185">Reference proteome</keyword>
<dbReference type="OrthoDB" id="2428204at2759"/>
<dbReference type="Proteomes" id="UP000054047">
    <property type="component" value="Unassembled WGS sequence"/>
</dbReference>
<dbReference type="AlphaFoldDB" id="A0A0C2DZM7"/>
<evidence type="ECO:0000313" key="3">
    <source>
        <dbReference type="EMBL" id="KIH68502.1"/>
    </source>
</evidence>
<dbReference type="Pfam" id="PF00788">
    <property type="entry name" value="RA"/>
    <property type="match status" value="1"/>
</dbReference>
<organism evidence="3 4">
    <name type="scientific">Ancylostoma duodenale</name>
    <dbReference type="NCBI Taxonomy" id="51022"/>
    <lineage>
        <taxon>Eukaryota</taxon>
        <taxon>Metazoa</taxon>
        <taxon>Ecdysozoa</taxon>
        <taxon>Nematoda</taxon>
        <taxon>Chromadorea</taxon>
        <taxon>Rhabditida</taxon>
        <taxon>Rhabditina</taxon>
        <taxon>Rhabditomorpha</taxon>
        <taxon>Strongyloidea</taxon>
        <taxon>Ancylostomatidae</taxon>
        <taxon>Ancylostomatinae</taxon>
        <taxon>Ancylostoma</taxon>
    </lineage>
</organism>
<dbReference type="SMART" id="SM00314">
    <property type="entry name" value="RA"/>
    <property type="match status" value="1"/>
</dbReference>
<evidence type="ECO:0000256" key="1">
    <source>
        <dbReference type="SAM" id="MobiDB-lite"/>
    </source>
</evidence>
<sequence length="192" mass="21806">MITSWASADDSDTRPSVLRRTHPPYPSPRPLSLTEHPQQNYSFIDRLYRRQGFSTYLQEEADTKESSTAMRPTRTEWSYTYEVISVFAAHDFGFPKGTCVHLSISANTTSKKVVELVLEQLAKIQSPPTQLEMSAVDVDDFCLVAVVGARERRLKDDFAVTRLQSPWNKGRFFVRRRSALLAAVEYGNEAVV</sequence>
<protein>
    <submittedName>
        <fullName evidence="3">Ras association domain protein</fullName>
    </submittedName>
</protein>
<feature type="region of interest" description="Disordered" evidence="1">
    <location>
        <begin position="1"/>
        <end position="35"/>
    </location>
</feature>
<gene>
    <name evidence="3" type="ORF">ANCDUO_01157</name>
</gene>
<accession>A0A0C2DZM7</accession>
<dbReference type="Gene3D" id="3.10.20.90">
    <property type="entry name" value="Phosphatidylinositol 3-kinase Catalytic Subunit, Chain A, domain 1"/>
    <property type="match status" value="1"/>
</dbReference>
<evidence type="ECO:0000259" key="2">
    <source>
        <dbReference type="PROSITE" id="PS50200"/>
    </source>
</evidence>
<dbReference type="PROSITE" id="PS50200">
    <property type="entry name" value="RA"/>
    <property type="match status" value="1"/>
</dbReference>
<proteinExistence type="predicted"/>
<name>A0A0C2DZM7_9BILA</name>
<feature type="domain" description="Ras-associating" evidence="2">
    <location>
        <begin position="81"/>
        <end position="179"/>
    </location>
</feature>
<reference evidence="3 4" key="1">
    <citation type="submission" date="2013-12" db="EMBL/GenBank/DDBJ databases">
        <title>Draft genome of the parsitic nematode Ancylostoma duodenale.</title>
        <authorList>
            <person name="Mitreva M."/>
        </authorList>
    </citation>
    <scope>NUCLEOTIDE SEQUENCE [LARGE SCALE GENOMIC DNA]</scope>
    <source>
        <strain evidence="3 4">Zhejiang</strain>
    </source>
</reference>
<evidence type="ECO:0000313" key="4">
    <source>
        <dbReference type="Proteomes" id="UP000054047"/>
    </source>
</evidence>
<dbReference type="InterPro" id="IPR000159">
    <property type="entry name" value="RA_dom"/>
</dbReference>